<reference evidence="2" key="1">
    <citation type="submission" date="2021-01" db="EMBL/GenBank/DDBJ databases">
        <title>Marivirga aurantiaca sp. nov., isolated from intertidal surface sediments.</title>
        <authorList>
            <person name="Zhang M."/>
        </authorList>
    </citation>
    <scope>NUCLEOTIDE SEQUENCE</scope>
    <source>
        <strain evidence="2">S37H4</strain>
    </source>
</reference>
<proteinExistence type="predicted"/>
<name>A0A934X2P0_9BACT</name>
<dbReference type="RefSeq" id="WP_201433023.1">
    <property type="nucleotide sequence ID" value="NZ_JAEQBW010000016.1"/>
</dbReference>
<sequence>MPDILKQSALQNSNDVLNSQVLGGSVLQNHSNILDINKLCFAPSELFGEEIAKGFGIIAEPFINFNLTEYFSRNMIAPRDIYQDYSFEGSIDKTLAGFIKLKNPTINPLYFDLLSTVPHKRPDILIDSGTIKDYYEIKPNSPSGRYAGRRKLSAIDTYMNTYGLPYVRGPLLDIPEFVIGRTAITINGVTVPIQVSLNFETVNGLILYKVCIETQWRLILNAKHVFELLEAIVELLKDIITRTGDVFEELAESIKDLPWRDMGMAILVVLAIIGGSVLVVALAPKIAAALALSVPVATAAILLKLS</sequence>
<keyword evidence="1" id="KW-0812">Transmembrane</keyword>
<dbReference type="AlphaFoldDB" id="A0A934X2P0"/>
<keyword evidence="3" id="KW-1185">Reference proteome</keyword>
<dbReference type="EMBL" id="JAEQBW010000016">
    <property type="protein sequence ID" value="MBK6267337.1"/>
    <property type="molecule type" value="Genomic_DNA"/>
</dbReference>
<evidence type="ECO:0000256" key="1">
    <source>
        <dbReference type="SAM" id="Phobius"/>
    </source>
</evidence>
<evidence type="ECO:0000313" key="2">
    <source>
        <dbReference type="EMBL" id="MBK6267337.1"/>
    </source>
</evidence>
<accession>A0A934X2P0</accession>
<protein>
    <submittedName>
        <fullName evidence="2">Uncharacterized protein</fullName>
    </submittedName>
</protein>
<comment type="caution">
    <text evidence="2">The sequence shown here is derived from an EMBL/GenBank/DDBJ whole genome shotgun (WGS) entry which is preliminary data.</text>
</comment>
<feature type="transmembrane region" description="Helical" evidence="1">
    <location>
        <begin position="262"/>
        <end position="280"/>
    </location>
</feature>
<keyword evidence="1" id="KW-0472">Membrane</keyword>
<gene>
    <name evidence="2" type="ORF">JKA74_20005</name>
</gene>
<organism evidence="2 3">
    <name type="scientific">Marivirga aurantiaca</name>
    <dbReference type="NCBI Taxonomy" id="2802615"/>
    <lineage>
        <taxon>Bacteria</taxon>
        <taxon>Pseudomonadati</taxon>
        <taxon>Bacteroidota</taxon>
        <taxon>Cytophagia</taxon>
        <taxon>Cytophagales</taxon>
        <taxon>Marivirgaceae</taxon>
        <taxon>Marivirga</taxon>
    </lineage>
</organism>
<evidence type="ECO:0000313" key="3">
    <source>
        <dbReference type="Proteomes" id="UP000611723"/>
    </source>
</evidence>
<dbReference type="Proteomes" id="UP000611723">
    <property type="component" value="Unassembled WGS sequence"/>
</dbReference>
<keyword evidence="1" id="KW-1133">Transmembrane helix</keyword>
<feature type="transmembrane region" description="Helical" evidence="1">
    <location>
        <begin position="286"/>
        <end position="305"/>
    </location>
</feature>